<evidence type="ECO:0000256" key="3">
    <source>
        <dbReference type="ARBA" id="ARBA00023082"/>
    </source>
</evidence>
<dbReference type="CDD" id="cd06171">
    <property type="entry name" value="Sigma70_r4"/>
    <property type="match status" value="1"/>
</dbReference>
<dbReference type="InterPro" id="IPR039425">
    <property type="entry name" value="RNA_pol_sigma-70-like"/>
</dbReference>
<evidence type="ECO:0000313" key="8">
    <source>
        <dbReference type="Proteomes" id="UP000019084"/>
    </source>
</evidence>
<evidence type="ECO:0000256" key="1">
    <source>
        <dbReference type="ARBA" id="ARBA00010641"/>
    </source>
</evidence>
<evidence type="ECO:0000313" key="7">
    <source>
        <dbReference type="EMBL" id="GAE55086.1"/>
    </source>
</evidence>
<dbReference type="Gene3D" id="1.10.10.10">
    <property type="entry name" value="Winged helix-like DNA-binding domain superfamily/Winged helix DNA-binding domain"/>
    <property type="match status" value="1"/>
</dbReference>
<evidence type="ECO:0000256" key="4">
    <source>
        <dbReference type="ARBA" id="ARBA00023163"/>
    </source>
</evidence>
<feature type="domain" description="RNA polymerase sigma-70 region 2" evidence="5">
    <location>
        <begin position="18"/>
        <end position="80"/>
    </location>
</feature>
<dbReference type="Gene3D" id="1.10.1740.10">
    <property type="match status" value="1"/>
</dbReference>
<keyword evidence="2" id="KW-0805">Transcription regulation</keyword>
<dbReference type="InterPro" id="IPR013324">
    <property type="entry name" value="RNA_pol_sigma_r3/r4-like"/>
</dbReference>
<dbReference type="InterPro" id="IPR007627">
    <property type="entry name" value="RNA_pol_sigma70_r2"/>
</dbReference>
<evidence type="ECO:0000259" key="6">
    <source>
        <dbReference type="Pfam" id="PF08281"/>
    </source>
</evidence>
<gene>
    <name evidence="7" type="ORF">XPR_1721</name>
</gene>
<dbReference type="InterPro" id="IPR013249">
    <property type="entry name" value="RNA_pol_sigma70_r4_t2"/>
</dbReference>
<dbReference type="PANTHER" id="PTHR43133:SF63">
    <property type="entry name" value="RNA POLYMERASE SIGMA FACTOR FECI-RELATED"/>
    <property type="match status" value="1"/>
</dbReference>
<dbReference type="InterPro" id="IPR014284">
    <property type="entry name" value="RNA_pol_sigma-70_dom"/>
</dbReference>
<feature type="domain" description="RNA polymerase sigma factor 70 region 4 type 2" evidence="6">
    <location>
        <begin position="113"/>
        <end position="165"/>
    </location>
</feature>
<dbReference type="NCBIfam" id="TIGR02937">
    <property type="entry name" value="sigma70-ECF"/>
    <property type="match status" value="1"/>
</dbReference>
<evidence type="ECO:0000259" key="5">
    <source>
        <dbReference type="Pfam" id="PF04542"/>
    </source>
</evidence>
<evidence type="ECO:0000256" key="2">
    <source>
        <dbReference type="ARBA" id="ARBA00023015"/>
    </source>
</evidence>
<dbReference type="GO" id="GO:0006352">
    <property type="term" value="P:DNA-templated transcription initiation"/>
    <property type="evidence" value="ECO:0007669"/>
    <property type="project" value="InterPro"/>
</dbReference>
<dbReference type="PANTHER" id="PTHR43133">
    <property type="entry name" value="RNA POLYMERASE ECF-TYPE SIGMA FACTO"/>
    <property type="match status" value="1"/>
</dbReference>
<feature type="non-terminal residue" evidence="7">
    <location>
        <position position="189"/>
    </location>
</feature>
<dbReference type="InterPro" id="IPR013325">
    <property type="entry name" value="RNA_pol_sigma_r2"/>
</dbReference>
<dbReference type="GO" id="GO:0003677">
    <property type="term" value="F:DNA binding"/>
    <property type="evidence" value="ECO:0007669"/>
    <property type="project" value="InterPro"/>
</dbReference>
<comment type="similarity">
    <text evidence="1">Belongs to the sigma-70 factor family. ECF subfamily.</text>
</comment>
<dbReference type="Pfam" id="PF08281">
    <property type="entry name" value="Sigma70_r4_2"/>
    <property type="match status" value="1"/>
</dbReference>
<dbReference type="GO" id="GO:0016987">
    <property type="term" value="F:sigma factor activity"/>
    <property type="evidence" value="ECO:0007669"/>
    <property type="project" value="UniProtKB-KW"/>
</dbReference>
<reference evidence="7 8" key="1">
    <citation type="submission" date="2014-01" db="EMBL/GenBank/DDBJ databases">
        <title>Genome sequence and analysis of Xanthomonas arboricola pv. pruni.</title>
        <authorList>
            <person name="Fujikawa T."/>
            <person name="Nakazono-Nagaoka E."/>
        </authorList>
    </citation>
    <scope>NUCLEOTIDE SEQUENCE [LARGE SCALE GENOMIC DNA]</scope>
    <source>
        <strain evidence="8">MAFF 301420</strain>
    </source>
</reference>
<comment type="caution">
    <text evidence="7">The sequence shown here is derived from an EMBL/GenBank/DDBJ whole genome shotgun (WGS) entry which is preliminary data.</text>
</comment>
<dbReference type="InterPro" id="IPR036388">
    <property type="entry name" value="WH-like_DNA-bd_sf"/>
</dbReference>
<dbReference type="Pfam" id="PF04542">
    <property type="entry name" value="Sigma70_r2"/>
    <property type="match status" value="1"/>
</dbReference>
<dbReference type="AlphaFoldDB" id="W4SF01"/>
<name>W4SF01_9XANT</name>
<dbReference type="SUPFAM" id="SSF88659">
    <property type="entry name" value="Sigma3 and sigma4 domains of RNA polymerase sigma factors"/>
    <property type="match status" value="1"/>
</dbReference>
<dbReference type="SUPFAM" id="SSF88946">
    <property type="entry name" value="Sigma2 domain of RNA polymerase sigma factors"/>
    <property type="match status" value="1"/>
</dbReference>
<dbReference type="Proteomes" id="UP000019084">
    <property type="component" value="Unassembled WGS sequence"/>
</dbReference>
<organism evidence="7 8">
    <name type="scientific">Xanthomonas arboricola pv. pruni MAFF 301420</name>
    <dbReference type="NCBI Taxonomy" id="1418095"/>
    <lineage>
        <taxon>Bacteria</taxon>
        <taxon>Pseudomonadati</taxon>
        <taxon>Pseudomonadota</taxon>
        <taxon>Gammaproteobacteria</taxon>
        <taxon>Lysobacterales</taxon>
        <taxon>Lysobacteraceae</taxon>
        <taxon>Xanthomonas</taxon>
    </lineage>
</organism>
<protein>
    <submittedName>
        <fullName evidence="7">Uncharacterized protein</fullName>
    </submittedName>
</protein>
<keyword evidence="4" id="KW-0804">Transcription</keyword>
<sequence>MPAIDSQRAAWLATQVLPHEPALRRWLRKHAPGNVDCDDVIQETYAILAGLGEVGHIANPRAYLFTAAQSVLLQQVRRARIVSIESVAEIERLDITQDERSPERHAIAGQELRRIGEALAALPDKCRQVFLLRKVDGLSQREIAARLGISENTVEKHIVKGLRLLMARMGRTPAPASAAGQAAPATRLA</sequence>
<accession>W4SF01</accession>
<keyword evidence="3" id="KW-0731">Sigma factor</keyword>
<dbReference type="EMBL" id="BAVC01000126">
    <property type="protein sequence ID" value="GAE55086.1"/>
    <property type="molecule type" value="Genomic_DNA"/>
</dbReference>
<proteinExistence type="inferred from homology"/>